<accession>A0A0F8YJR8</accession>
<dbReference type="EMBL" id="LAZR01066021">
    <property type="protein sequence ID" value="KKK54384.1"/>
    <property type="molecule type" value="Genomic_DNA"/>
</dbReference>
<feature type="non-terminal residue" evidence="1">
    <location>
        <position position="153"/>
    </location>
</feature>
<proteinExistence type="predicted"/>
<organism evidence="1">
    <name type="scientific">marine sediment metagenome</name>
    <dbReference type="NCBI Taxonomy" id="412755"/>
    <lineage>
        <taxon>unclassified sequences</taxon>
        <taxon>metagenomes</taxon>
        <taxon>ecological metagenomes</taxon>
    </lineage>
</organism>
<comment type="caution">
    <text evidence="1">The sequence shown here is derived from an EMBL/GenBank/DDBJ whole genome shotgun (WGS) entry which is preliminary data.</text>
</comment>
<gene>
    <name evidence="1" type="ORF">LCGC14_3085270</name>
</gene>
<name>A0A0F8YJR8_9ZZZZ</name>
<dbReference type="AlphaFoldDB" id="A0A0F8YJR8"/>
<sequence length="153" mass="17331">MNKKIIVYALVFITITMAVSAGFLSTTVRYNPSGWEDDGSVIRATGSVSFDYLQREAEGLTGVTDLGRFGTTWDIEERDFIEEMKSRLAGIDMKKMAEKSWDGYWERAQFIDLPDTDEGRMLKIDPSFVITRNVFAPSGEIIARRGQVYNPLK</sequence>
<protein>
    <submittedName>
        <fullName evidence="1">Uncharacterized protein</fullName>
    </submittedName>
</protein>
<evidence type="ECO:0000313" key="1">
    <source>
        <dbReference type="EMBL" id="KKK54384.1"/>
    </source>
</evidence>
<reference evidence="1" key="1">
    <citation type="journal article" date="2015" name="Nature">
        <title>Complex archaea that bridge the gap between prokaryotes and eukaryotes.</title>
        <authorList>
            <person name="Spang A."/>
            <person name="Saw J.H."/>
            <person name="Jorgensen S.L."/>
            <person name="Zaremba-Niedzwiedzka K."/>
            <person name="Martijn J."/>
            <person name="Lind A.E."/>
            <person name="van Eijk R."/>
            <person name="Schleper C."/>
            <person name="Guy L."/>
            <person name="Ettema T.J."/>
        </authorList>
    </citation>
    <scope>NUCLEOTIDE SEQUENCE</scope>
</reference>